<proteinExistence type="predicted"/>
<gene>
    <name evidence="1" type="ORF">BJ508DRAFT_417507</name>
</gene>
<protein>
    <submittedName>
        <fullName evidence="1">Uncharacterized protein</fullName>
    </submittedName>
</protein>
<name>A0A3N4HSA6_ASCIM</name>
<dbReference type="AlphaFoldDB" id="A0A3N4HSA6"/>
<dbReference type="Proteomes" id="UP000275078">
    <property type="component" value="Unassembled WGS sequence"/>
</dbReference>
<evidence type="ECO:0000313" key="2">
    <source>
        <dbReference type="Proteomes" id="UP000275078"/>
    </source>
</evidence>
<keyword evidence="2" id="KW-1185">Reference proteome</keyword>
<dbReference type="EMBL" id="ML119741">
    <property type="protein sequence ID" value="RPA76589.1"/>
    <property type="molecule type" value="Genomic_DNA"/>
</dbReference>
<accession>A0A3N4HSA6</accession>
<organism evidence="1 2">
    <name type="scientific">Ascobolus immersus RN42</name>
    <dbReference type="NCBI Taxonomy" id="1160509"/>
    <lineage>
        <taxon>Eukaryota</taxon>
        <taxon>Fungi</taxon>
        <taxon>Dikarya</taxon>
        <taxon>Ascomycota</taxon>
        <taxon>Pezizomycotina</taxon>
        <taxon>Pezizomycetes</taxon>
        <taxon>Pezizales</taxon>
        <taxon>Ascobolaceae</taxon>
        <taxon>Ascobolus</taxon>
    </lineage>
</organism>
<evidence type="ECO:0000313" key="1">
    <source>
        <dbReference type="EMBL" id="RPA76589.1"/>
    </source>
</evidence>
<reference evidence="1 2" key="1">
    <citation type="journal article" date="2018" name="Nat. Ecol. Evol.">
        <title>Pezizomycetes genomes reveal the molecular basis of ectomycorrhizal truffle lifestyle.</title>
        <authorList>
            <person name="Murat C."/>
            <person name="Payen T."/>
            <person name="Noel B."/>
            <person name="Kuo A."/>
            <person name="Morin E."/>
            <person name="Chen J."/>
            <person name="Kohler A."/>
            <person name="Krizsan K."/>
            <person name="Balestrini R."/>
            <person name="Da Silva C."/>
            <person name="Montanini B."/>
            <person name="Hainaut M."/>
            <person name="Levati E."/>
            <person name="Barry K.W."/>
            <person name="Belfiori B."/>
            <person name="Cichocki N."/>
            <person name="Clum A."/>
            <person name="Dockter R.B."/>
            <person name="Fauchery L."/>
            <person name="Guy J."/>
            <person name="Iotti M."/>
            <person name="Le Tacon F."/>
            <person name="Lindquist E.A."/>
            <person name="Lipzen A."/>
            <person name="Malagnac F."/>
            <person name="Mello A."/>
            <person name="Molinier V."/>
            <person name="Miyauchi S."/>
            <person name="Poulain J."/>
            <person name="Riccioni C."/>
            <person name="Rubini A."/>
            <person name="Sitrit Y."/>
            <person name="Splivallo R."/>
            <person name="Traeger S."/>
            <person name="Wang M."/>
            <person name="Zifcakova L."/>
            <person name="Wipf D."/>
            <person name="Zambonelli A."/>
            <person name="Paolocci F."/>
            <person name="Nowrousian M."/>
            <person name="Ottonello S."/>
            <person name="Baldrian P."/>
            <person name="Spatafora J.W."/>
            <person name="Henrissat B."/>
            <person name="Nagy L.G."/>
            <person name="Aury J.M."/>
            <person name="Wincker P."/>
            <person name="Grigoriev I.V."/>
            <person name="Bonfante P."/>
            <person name="Martin F.M."/>
        </authorList>
    </citation>
    <scope>NUCLEOTIDE SEQUENCE [LARGE SCALE GENOMIC DNA]</scope>
    <source>
        <strain evidence="1 2">RN42</strain>
    </source>
</reference>
<sequence length="226" mass="26307">MSAHEHNTHNTQKLKIRPLISQPQIPSAMSFSAIAQIKHYLSPYTTEFHTNLEGCIRVSDIRTAKVQKPEPRDRDADILETNMPFMFLLQSWQDLTEALNNPDFVDPPEGLPADTETQDEARQGRQVTMSVAMLKSLDYFAERLEKGMVRDTQADLVLMTLELWKRRFERWMGLLGEDDGEEWDWSDWVTYGWELGEDSTGMLMFFVELRSESVEVRITRYLDTEP</sequence>